<dbReference type="EMBL" id="JGYD01000001">
    <property type="protein sequence ID" value="KSV18945.1"/>
    <property type="molecule type" value="Genomic_DNA"/>
</dbReference>
<dbReference type="Proteomes" id="UP000053577">
    <property type="component" value="Unassembled WGS sequence"/>
</dbReference>
<dbReference type="PANTHER" id="PTHR12196:SF2">
    <property type="entry name" value="DIPHTHINE--AMMONIA LIGASE"/>
    <property type="match status" value="1"/>
</dbReference>
<gene>
    <name evidence="2" type="ORF">DA01_00235</name>
</gene>
<protein>
    <submittedName>
        <fullName evidence="2">ATPase</fullName>
    </submittedName>
</protein>
<dbReference type="OrthoDB" id="3572539at2"/>
<dbReference type="SUPFAM" id="SSF52402">
    <property type="entry name" value="Adenine nucleotide alpha hydrolases-like"/>
    <property type="match status" value="1"/>
</dbReference>
<dbReference type="AlphaFoldDB" id="A0A0V8M5Y4"/>
<accession>A0A0V8M5Y4</accession>
<sequence length="233" mass="26301">MSIVVSWSGGKDCNLAFYLATQQGLDIRCLITAVDHTGRMGAHALKPSVLSKQAEAIGVPLLVLPVTVSTYDDDFREQLQLLKKTGVHGAVFGDVDLGNCEAKLHRGWIESICNPIDITAFIPLWFLDRETILRKLIDLGFDVRFVVVDDANFSPEWLGKKLDNYVIDELKSRAERSPEGKVGYYHTIVLDGPIFKKRLRVVNSDKVHKSDEWGNNWYWDISSCCLEDKVFTK</sequence>
<dbReference type="PATRIC" id="fig|61435.5.peg.48"/>
<dbReference type="Gene3D" id="3.40.50.620">
    <property type="entry name" value="HUPs"/>
    <property type="match status" value="1"/>
</dbReference>
<evidence type="ECO:0000313" key="3">
    <source>
        <dbReference type="Proteomes" id="UP000053577"/>
    </source>
</evidence>
<comment type="caution">
    <text evidence="2">The sequence shown here is derived from an EMBL/GenBank/DDBJ whole genome shotgun (WGS) entry which is preliminary data.</text>
</comment>
<dbReference type="Pfam" id="PF01902">
    <property type="entry name" value="Diphthami_syn_2"/>
    <property type="match status" value="1"/>
</dbReference>
<name>A0A0V8M5Y4_9CHLR</name>
<reference evidence="2 3" key="1">
    <citation type="journal article" date="2015" name="Sci. Rep.">
        <title>A comparative genomics and reductive dehalogenase gene transcription study of two chloroethene-respiring bacteria, Dehalococcoides mccartyi strains MB and 11a.</title>
        <authorList>
            <person name="Low A."/>
            <person name="Shen Z."/>
            <person name="Cheng D."/>
            <person name="Rogers M.J."/>
            <person name="Lee P.K."/>
            <person name="He J."/>
        </authorList>
    </citation>
    <scope>NUCLEOTIDE SEQUENCE [LARGE SCALE GENOMIC DNA]</scope>
    <source>
        <strain evidence="2 3">MB</strain>
    </source>
</reference>
<dbReference type="Gene3D" id="3.90.1490.10">
    <property type="entry name" value="putative n-type atp pyrophosphatase, domain 2"/>
    <property type="match status" value="1"/>
</dbReference>
<dbReference type="GO" id="GO:0017178">
    <property type="term" value="F:diphthine-ammonia ligase activity"/>
    <property type="evidence" value="ECO:0007669"/>
    <property type="project" value="TreeGrafter"/>
</dbReference>
<dbReference type="InterPro" id="IPR002761">
    <property type="entry name" value="Diphthami_syn_dom"/>
</dbReference>
<evidence type="ECO:0000259" key="1">
    <source>
        <dbReference type="Pfam" id="PF01902"/>
    </source>
</evidence>
<evidence type="ECO:0000313" key="2">
    <source>
        <dbReference type="EMBL" id="KSV18945.1"/>
    </source>
</evidence>
<dbReference type="GO" id="GO:0017183">
    <property type="term" value="P:protein histidyl modification to diphthamide"/>
    <property type="evidence" value="ECO:0007669"/>
    <property type="project" value="TreeGrafter"/>
</dbReference>
<feature type="domain" description="Diphthamide synthase" evidence="1">
    <location>
        <begin position="1"/>
        <end position="213"/>
    </location>
</feature>
<dbReference type="InterPro" id="IPR030662">
    <property type="entry name" value="DPH6/MJ0570"/>
</dbReference>
<organism evidence="2 3">
    <name type="scientific">Dehalococcoides mccartyi</name>
    <dbReference type="NCBI Taxonomy" id="61435"/>
    <lineage>
        <taxon>Bacteria</taxon>
        <taxon>Bacillati</taxon>
        <taxon>Chloroflexota</taxon>
        <taxon>Dehalococcoidia</taxon>
        <taxon>Dehalococcoidales</taxon>
        <taxon>Dehalococcoidaceae</taxon>
        <taxon>Dehalococcoides</taxon>
    </lineage>
</organism>
<dbReference type="CDD" id="cd01994">
    <property type="entry name" value="AANH_PF0828-like"/>
    <property type="match status" value="1"/>
</dbReference>
<dbReference type="RefSeq" id="WP_058291940.1">
    <property type="nucleotide sequence ID" value="NZ_JBNLRZ010000002.1"/>
</dbReference>
<dbReference type="InterPro" id="IPR014729">
    <property type="entry name" value="Rossmann-like_a/b/a_fold"/>
</dbReference>
<dbReference type="NCBIfam" id="TIGR00290">
    <property type="entry name" value="MJ0570_dom"/>
    <property type="match status" value="1"/>
</dbReference>
<dbReference type="PANTHER" id="PTHR12196">
    <property type="entry name" value="DOMAIN OF UNKNOWN FUNCTION 71 DUF71 -CONTAINING PROTEIN"/>
    <property type="match status" value="1"/>
</dbReference>
<proteinExistence type="predicted"/>